<reference evidence="3" key="1">
    <citation type="journal article" date="2008" name="BMC Genomics">
        <title>A conifer genomics resource of 200,000 spruce (Picea spp.) ESTs and 6,464 high-quality, sequence-finished full-length cDNAs for Sitka spruce (Picea sitchensis).</title>
        <authorList>
            <person name="Ralph S.G."/>
            <person name="Chun H.J."/>
            <person name="Kolosova N."/>
            <person name="Cooper D."/>
            <person name="Oddy C."/>
            <person name="Ritland C.E."/>
            <person name="Kirkpatrick R."/>
            <person name="Moore R."/>
            <person name="Barber S."/>
            <person name="Holt R.A."/>
            <person name="Jones S.J."/>
            <person name="Marra M.A."/>
            <person name="Douglas C.J."/>
            <person name="Ritland K."/>
            <person name="Bohlmann J."/>
        </authorList>
    </citation>
    <scope>NUCLEOTIDE SEQUENCE</scope>
    <source>
        <tissue evidence="3">Green portion of the leader tissue</tissue>
    </source>
</reference>
<evidence type="ECO:0000313" key="3">
    <source>
        <dbReference type="EMBL" id="ABK24812.1"/>
    </source>
</evidence>
<accession>A9NW01</accession>
<evidence type="ECO:0000256" key="1">
    <source>
        <dbReference type="SAM" id="MobiDB-lite"/>
    </source>
</evidence>
<protein>
    <recommendedName>
        <fullName evidence="2">Glyoxalase At5g48480-like N-terminal domain-containing protein</fullName>
    </recommendedName>
</protein>
<feature type="region of interest" description="Disordered" evidence="1">
    <location>
        <begin position="1"/>
        <end position="20"/>
    </location>
</feature>
<dbReference type="InterPro" id="IPR029068">
    <property type="entry name" value="Glyas_Bleomycin-R_OHBP_Dase"/>
</dbReference>
<dbReference type="SUPFAM" id="SSF54593">
    <property type="entry name" value="Glyoxalase/Bleomycin resistance protein/Dihydroxybiphenyl dioxygenase"/>
    <property type="match status" value="1"/>
</dbReference>
<organism evidence="3">
    <name type="scientific">Picea sitchensis</name>
    <name type="common">Sitka spruce</name>
    <name type="synonym">Pinus sitchensis</name>
    <dbReference type="NCBI Taxonomy" id="3332"/>
    <lineage>
        <taxon>Eukaryota</taxon>
        <taxon>Viridiplantae</taxon>
        <taxon>Streptophyta</taxon>
        <taxon>Embryophyta</taxon>
        <taxon>Tracheophyta</taxon>
        <taxon>Spermatophyta</taxon>
        <taxon>Pinopsida</taxon>
        <taxon>Pinidae</taxon>
        <taxon>Conifers I</taxon>
        <taxon>Pinales</taxon>
        <taxon>Pinaceae</taxon>
        <taxon>Picea</taxon>
    </lineage>
</organism>
<dbReference type="Gene3D" id="3.10.180.10">
    <property type="entry name" value="2,3-Dihydroxybiphenyl 1,2-Dioxygenase, domain 1"/>
    <property type="match status" value="1"/>
</dbReference>
<feature type="domain" description="Glyoxalase At5g48480-like N-terminal" evidence="2">
    <location>
        <begin position="32"/>
        <end position="88"/>
    </location>
</feature>
<proteinExistence type="evidence at transcript level"/>
<dbReference type="InterPro" id="IPR054576">
    <property type="entry name" value="At5g48480-like_N"/>
</dbReference>
<evidence type="ECO:0000259" key="2">
    <source>
        <dbReference type="Pfam" id="PF22656"/>
    </source>
</evidence>
<dbReference type="PANTHER" id="PTHR34109:SF1">
    <property type="entry name" value="VOC DOMAIN-CONTAINING PROTEIN"/>
    <property type="match status" value="1"/>
</dbReference>
<dbReference type="EMBL" id="EF085508">
    <property type="protein sequence ID" value="ABK24812.1"/>
    <property type="molecule type" value="mRNA"/>
</dbReference>
<dbReference type="Pfam" id="PF22656">
    <property type="entry name" value="At5g48480-like_N"/>
    <property type="match status" value="1"/>
</dbReference>
<name>A9NW01_PICSI</name>
<dbReference type="AlphaFoldDB" id="A9NW01"/>
<dbReference type="PANTHER" id="PTHR34109">
    <property type="entry name" value="BNAUNNG04460D PROTEIN-RELATED"/>
    <property type="match status" value="1"/>
</dbReference>
<sequence length="123" mass="13203">MSQENVPAVAENGKGNGAAAKLPTFSTLKPHLIVEAPHAADAISFYKRVFGAEEIAKSHHPKRKADQELPLILHAHLKFGSAEVMVCDEAEEAGAEYAFNSLALFVSSVFRPFLSISSPSISI</sequence>